<dbReference type="PANTHER" id="PTHR21530:SF7">
    <property type="entry name" value="TRAB DOMAIN-CONTAINING PROTEIN"/>
    <property type="match status" value="1"/>
</dbReference>
<proteinExistence type="predicted"/>
<dbReference type="CDD" id="cd14726">
    <property type="entry name" value="TraB_PrgY-like"/>
    <property type="match status" value="1"/>
</dbReference>
<reference evidence="3" key="1">
    <citation type="submission" date="2017-02" db="UniProtKB">
        <authorList>
            <consortium name="WormBaseParasite"/>
        </authorList>
    </citation>
    <scope>IDENTIFICATION</scope>
</reference>
<dbReference type="WBParaSite" id="PTRK_0000494900.1">
    <property type="protein sequence ID" value="PTRK_0000494900.1"/>
    <property type="gene ID" value="PTRK_0000494900"/>
</dbReference>
<sequence length="346" mass="39848">MNCSIEVDPNQNINAIDKLEFNKKSNNNFIYPSSTIKIPISTIPLKLINNFSPEILKFYKEGNIILVGTVHFSDQSKIDVRRVIRATVPDGVYVELCPNRRSVLSMNEEVIINNDKNTLELLLENIRKNGLTKGIVTAFFTTHSDEFLKKTKRRPGGEFRVAKKECSKIKNSIFGYCDRSIQVTLTRLYKSLSLWEKFKLFKDCIDSNIDDEMAEKLLTNSPAFLKIEEFLDMAYEKYPGIYKVMIEERDQYMATILLRNYNAIFEKKANEALTGGKDMEVVNIVAIVGYGHLIGIKNCFGKEYDLDELNSITLQNENVNMYKVCYQLSLFGGALIFGYYIFKQWK</sequence>
<evidence type="ECO:0000313" key="3">
    <source>
        <dbReference type="WBParaSite" id="PTRK_0000494900.1"/>
    </source>
</evidence>
<dbReference type="InterPro" id="IPR002816">
    <property type="entry name" value="TraB/PrgY/GumN_fam"/>
</dbReference>
<keyword evidence="1" id="KW-0472">Membrane</keyword>
<keyword evidence="1" id="KW-0812">Transmembrane</keyword>
<dbReference type="Pfam" id="PF01963">
    <property type="entry name" value="TraB_PrgY_gumN"/>
    <property type="match status" value="1"/>
</dbReference>
<evidence type="ECO:0000256" key="1">
    <source>
        <dbReference type="SAM" id="Phobius"/>
    </source>
</evidence>
<organism evidence="2 3">
    <name type="scientific">Parastrongyloides trichosuri</name>
    <name type="common">Possum-specific nematode worm</name>
    <dbReference type="NCBI Taxonomy" id="131310"/>
    <lineage>
        <taxon>Eukaryota</taxon>
        <taxon>Metazoa</taxon>
        <taxon>Ecdysozoa</taxon>
        <taxon>Nematoda</taxon>
        <taxon>Chromadorea</taxon>
        <taxon>Rhabditida</taxon>
        <taxon>Tylenchina</taxon>
        <taxon>Panagrolaimomorpha</taxon>
        <taxon>Strongyloidoidea</taxon>
        <taxon>Strongyloididae</taxon>
        <taxon>Parastrongyloides</taxon>
    </lineage>
</organism>
<accession>A0A0N4ZBN9</accession>
<dbReference type="InterPro" id="IPR046345">
    <property type="entry name" value="TraB_PrgY-like"/>
</dbReference>
<evidence type="ECO:0000313" key="2">
    <source>
        <dbReference type="Proteomes" id="UP000038045"/>
    </source>
</evidence>
<feature type="transmembrane region" description="Helical" evidence="1">
    <location>
        <begin position="321"/>
        <end position="342"/>
    </location>
</feature>
<dbReference type="AlphaFoldDB" id="A0A0N4ZBN9"/>
<dbReference type="STRING" id="131310.A0A0N4ZBN9"/>
<keyword evidence="2" id="KW-1185">Reference proteome</keyword>
<name>A0A0N4ZBN9_PARTI</name>
<dbReference type="Proteomes" id="UP000038045">
    <property type="component" value="Unplaced"/>
</dbReference>
<keyword evidence="1" id="KW-1133">Transmembrane helix</keyword>
<dbReference type="PANTHER" id="PTHR21530">
    <property type="entry name" value="PHEROMONE SHUTDOWN PROTEIN"/>
    <property type="match status" value="1"/>
</dbReference>
<protein>
    <submittedName>
        <fullName evidence="3">TraB domain-containing protein</fullName>
    </submittedName>
</protein>